<comment type="caution">
    <text evidence="2">The sequence shown here is derived from an EMBL/GenBank/DDBJ whole genome shotgun (WGS) entry which is preliminary data.</text>
</comment>
<evidence type="ECO:0000256" key="1">
    <source>
        <dbReference type="SAM" id="MobiDB-lite"/>
    </source>
</evidence>
<reference evidence="2 3" key="1">
    <citation type="submission" date="2017-12" db="EMBL/GenBank/DDBJ databases">
        <title>Comparative genomics yields insights into virulence evolution of Verticillium dahliae.</title>
        <authorList>
            <person name="Fan R."/>
            <person name="Armitage A.D."/>
            <person name="Cascant-Lopez E."/>
            <person name="Sobczyk M."/>
            <person name="Cockerton H.M."/>
            <person name="Harrison R.J."/>
        </authorList>
    </citation>
    <scope>NUCLEOTIDE SEQUENCE [LARGE SCALE GENOMIC DNA]</scope>
    <source>
        <strain evidence="2 3">12008</strain>
    </source>
</reference>
<name>A0AA44WA11_VERDA</name>
<feature type="region of interest" description="Disordered" evidence="1">
    <location>
        <begin position="133"/>
        <end position="171"/>
    </location>
</feature>
<proteinExistence type="predicted"/>
<dbReference type="EMBL" id="MPSH01000056">
    <property type="protein sequence ID" value="PNH26817.1"/>
    <property type="molecule type" value="Genomic_DNA"/>
</dbReference>
<protein>
    <submittedName>
        <fullName evidence="2">Uncharacterized protein</fullName>
    </submittedName>
</protein>
<dbReference type="Proteomes" id="UP000236305">
    <property type="component" value="Unassembled WGS sequence"/>
</dbReference>
<organism evidence="2 3">
    <name type="scientific">Verticillium dahliae</name>
    <name type="common">Verticillium wilt</name>
    <dbReference type="NCBI Taxonomy" id="27337"/>
    <lineage>
        <taxon>Eukaryota</taxon>
        <taxon>Fungi</taxon>
        <taxon>Dikarya</taxon>
        <taxon>Ascomycota</taxon>
        <taxon>Pezizomycotina</taxon>
        <taxon>Sordariomycetes</taxon>
        <taxon>Hypocreomycetidae</taxon>
        <taxon>Glomerellales</taxon>
        <taxon>Plectosphaerellaceae</taxon>
        <taxon>Verticillium</taxon>
    </lineage>
</organism>
<feature type="compositionally biased region" description="Low complexity" evidence="1">
    <location>
        <begin position="138"/>
        <end position="150"/>
    </location>
</feature>
<dbReference type="AlphaFoldDB" id="A0AA44WA11"/>
<accession>A0AA44WA11</accession>
<evidence type="ECO:0000313" key="2">
    <source>
        <dbReference type="EMBL" id="PNH26817.1"/>
    </source>
</evidence>
<gene>
    <name evidence="2" type="ORF">BJF96_g9893</name>
</gene>
<evidence type="ECO:0000313" key="3">
    <source>
        <dbReference type="Proteomes" id="UP000236305"/>
    </source>
</evidence>
<feature type="compositionally biased region" description="Polar residues" evidence="1">
    <location>
        <begin position="151"/>
        <end position="163"/>
    </location>
</feature>
<sequence length="193" mass="21271">MSSQGHVNTTDYDDLDNQVEVLRAFATAWNRGVKDVNGRNPLSESQPCNVLVMIKQQHLSSISPNERVHMTVKPASSALWASEPPFVRGIVHVYSANDITANGFESYLIQSTSKTKYGSATMKTAVDNAMAKPYTQKSHGSSSRSHGSSSENQGTGKPEQQPSGYFDNGVPYYYSESQQKYYYIGSDGKRQPC</sequence>